<dbReference type="Proteomes" id="UP000051213">
    <property type="component" value="Unassembled WGS sequence"/>
</dbReference>
<keyword evidence="5" id="KW-0479">Metal-binding</keyword>
<evidence type="ECO:0000313" key="7">
    <source>
        <dbReference type="Proteomes" id="UP000051213"/>
    </source>
</evidence>
<evidence type="ECO:0000256" key="5">
    <source>
        <dbReference type="RuleBase" id="RU361279"/>
    </source>
</evidence>
<dbReference type="GO" id="GO:0035999">
    <property type="term" value="P:tetrahydrofolate interconversion"/>
    <property type="evidence" value="ECO:0007669"/>
    <property type="project" value="TreeGrafter"/>
</dbReference>
<keyword evidence="2 4" id="KW-0547">Nucleotide-binding</keyword>
<organism evidence="6 7">
    <name type="scientific">SAR92 bacterium BACL26 MAG-121220-bin70</name>
    <dbReference type="NCBI Taxonomy" id="1655626"/>
    <lineage>
        <taxon>Bacteria</taxon>
        <taxon>Pseudomonadati</taxon>
        <taxon>Pseudomonadota</taxon>
        <taxon>Gammaproteobacteria</taxon>
        <taxon>Cellvibrionales</taxon>
        <taxon>Porticoccaceae</taxon>
        <taxon>SAR92 clade</taxon>
    </lineage>
</organism>
<dbReference type="NCBIfam" id="TIGR02727">
    <property type="entry name" value="MTHFS_bact"/>
    <property type="match status" value="1"/>
</dbReference>
<dbReference type="GO" id="GO:0046872">
    <property type="term" value="F:metal ion binding"/>
    <property type="evidence" value="ECO:0007669"/>
    <property type="project" value="UniProtKB-KW"/>
</dbReference>
<dbReference type="EC" id="6.3.3.2" evidence="5"/>
<dbReference type="Gene3D" id="3.40.50.10420">
    <property type="entry name" value="NagB/RpiA/CoA transferase-like"/>
    <property type="match status" value="1"/>
</dbReference>
<dbReference type="InterPro" id="IPR002698">
    <property type="entry name" value="FTHF_cligase"/>
</dbReference>
<keyword evidence="5" id="KW-0460">Magnesium</keyword>
<comment type="cofactor">
    <cofactor evidence="5">
        <name>Mg(2+)</name>
        <dbReference type="ChEBI" id="CHEBI:18420"/>
    </cofactor>
</comment>
<dbReference type="SUPFAM" id="SSF100950">
    <property type="entry name" value="NagB/RpiA/CoA transferase-like"/>
    <property type="match status" value="1"/>
</dbReference>
<gene>
    <name evidence="6" type="ORF">ABS24_01755</name>
</gene>
<comment type="similarity">
    <text evidence="1 5">Belongs to the 5-formyltetrahydrofolate cyclo-ligase family.</text>
</comment>
<accession>A0A0R2U6D6</accession>
<dbReference type="PIRSF" id="PIRSF006806">
    <property type="entry name" value="FTHF_cligase"/>
    <property type="match status" value="1"/>
</dbReference>
<name>A0A0R2U6D6_9GAMM</name>
<evidence type="ECO:0000313" key="6">
    <source>
        <dbReference type="EMBL" id="KRO95116.1"/>
    </source>
</evidence>
<dbReference type="InterPro" id="IPR037171">
    <property type="entry name" value="NagB/RpiA_transferase-like"/>
</dbReference>
<dbReference type="InterPro" id="IPR024185">
    <property type="entry name" value="FTHF_cligase-like_sf"/>
</dbReference>
<dbReference type="GO" id="GO:0030272">
    <property type="term" value="F:5-formyltetrahydrofolate cyclo-ligase activity"/>
    <property type="evidence" value="ECO:0007669"/>
    <property type="project" value="UniProtKB-EC"/>
</dbReference>
<comment type="catalytic activity">
    <reaction evidence="5">
        <text>(6S)-5-formyl-5,6,7,8-tetrahydrofolate + ATP = (6R)-5,10-methenyltetrahydrofolate + ADP + phosphate</text>
        <dbReference type="Rhea" id="RHEA:10488"/>
        <dbReference type="ChEBI" id="CHEBI:30616"/>
        <dbReference type="ChEBI" id="CHEBI:43474"/>
        <dbReference type="ChEBI" id="CHEBI:57455"/>
        <dbReference type="ChEBI" id="CHEBI:57457"/>
        <dbReference type="ChEBI" id="CHEBI:456216"/>
        <dbReference type="EC" id="6.3.3.2"/>
    </reaction>
</comment>
<keyword evidence="3 4" id="KW-0067">ATP-binding</keyword>
<proteinExistence type="inferred from homology"/>
<dbReference type="EMBL" id="LICA01000106">
    <property type="protein sequence ID" value="KRO95116.1"/>
    <property type="molecule type" value="Genomic_DNA"/>
</dbReference>
<protein>
    <recommendedName>
        <fullName evidence="5">5-formyltetrahydrofolate cyclo-ligase</fullName>
        <ecNumber evidence="5">6.3.3.2</ecNumber>
    </recommendedName>
</protein>
<feature type="binding site" evidence="4">
    <location>
        <position position="49"/>
    </location>
    <ligand>
        <name>substrate</name>
    </ligand>
</feature>
<sequence length="196" mass="21952">MDSGEIRSQLRFKRRSLTYQQQQLAAQGLSSIIQGELLFTQGSRIGVYLANDGEIDPSLLVFNARAAGCYCFLPLIDPLNTNCLYFAQYHSDTELKANRYGILEPVVEQSAMLSAKDLDILLMPLVAFDREGTRMGMGGGFYDRSLAFMAESVHVKPTLIGLAHSCQERPQLVRQPWDIPLHLIATEKEIVCVKQK</sequence>
<dbReference type="GO" id="GO:0009396">
    <property type="term" value="P:folic acid-containing compound biosynthetic process"/>
    <property type="evidence" value="ECO:0007669"/>
    <property type="project" value="TreeGrafter"/>
</dbReference>
<dbReference type="GO" id="GO:0005524">
    <property type="term" value="F:ATP binding"/>
    <property type="evidence" value="ECO:0007669"/>
    <property type="project" value="UniProtKB-KW"/>
</dbReference>
<evidence type="ECO:0000256" key="3">
    <source>
        <dbReference type="ARBA" id="ARBA00022840"/>
    </source>
</evidence>
<feature type="binding site" evidence="4">
    <location>
        <begin position="134"/>
        <end position="142"/>
    </location>
    <ligand>
        <name>ATP</name>
        <dbReference type="ChEBI" id="CHEBI:30616"/>
    </ligand>
</feature>
<evidence type="ECO:0000256" key="2">
    <source>
        <dbReference type="ARBA" id="ARBA00022741"/>
    </source>
</evidence>
<dbReference type="Pfam" id="PF01812">
    <property type="entry name" value="5-FTHF_cyc-lig"/>
    <property type="match status" value="1"/>
</dbReference>
<comment type="caution">
    <text evidence="6">The sequence shown here is derived from an EMBL/GenBank/DDBJ whole genome shotgun (WGS) entry which is preliminary data.</text>
</comment>
<dbReference type="AlphaFoldDB" id="A0A0R2U6D6"/>
<dbReference type="PANTHER" id="PTHR23407:SF1">
    <property type="entry name" value="5-FORMYLTETRAHYDROFOLATE CYCLO-LIGASE"/>
    <property type="match status" value="1"/>
</dbReference>
<feature type="binding site" evidence="4">
    <location>
        <position position="54"/>
    </location>
    <ligand>
        <name>substrate</name>
    </ligand>
</feature>
<reference evidence="6 7" key="1">
    <citation type="submission" date="2015-10" db="EMBL/GenBank/DDBJ databases">
        <title>Metagenome-Assembled Genomes uncover a global brackish microbiome.</title>
        <authorList>
            <person name="Hugerth L.W."/>
            <person name="Larsson J."/>
            <person name="Alneberg J."/>
            <person name="Lindh M.V."/>
            <person name="Legrand C."/>
            <person name="Pinhassi J."/>
            <person name="Andersson A.F."/>
        </authorList>
    </citation>
    <scope>NUCLEOTIDE SEQUENCE [LARGE SCALE GENOMIC DNA]</scope>
    <source>
        <strain evidence="6">BACL26 MAG-121220-bin70</strain>
    </source>
</reference>
<evidence type="ECO:0000256" key="1">
    <source>
        <dbReference type="ARBA" id="ARBA00010638"/>
    </source>
</evidence>
<evidence type="ECO:0000256" key="4">
    <source>
        <dbReference type="PIRSR" id="PIRSR006806-1"/>
    </source>
</evidence>
<dbReference type="PANTHER" id="PTHR23407">
    <property type="entry name" value="ATPASE INHIBITOR/5-FORMYLTETRAHYDROFOLATE CYCLO-LIGASE"/>
    <property type="match status" value="1"/>
</dbReference>